<dbReference type="EMBL" id="CM042037">
    <property type="protein sequence ID" value="KAI3743482.1"/>
    <property type="molecule type" value="Genomic_DNA"/>
</dbReference>
<sequence length="66" mass="8204">MILYCMIKKSMLHQQFVRVRPKERERHAKSSRETLSPYFLLLRVRRSETMITFRRVRLVHRLLMMV</sequence>
<comment type="caution">
    <text evidence="1">The sequence shown here is derived from an EMBL/GenBank/DDBJ whole genome shotgun (WGS) entry which is preliminary data.</text>
</comment>
<proteinExistence type="predicted"/>
<dbReference type="Proteomes" id="UP001056120">
    <property type="component" value="Linkage Group LG20"/>
</dbReference>
<reference evidence="1 2" key="2">
    <citation type="journal article" date="2022" name="Mol. Ecol. Resour.">
        <title>The genomes of chicory, endive, great burdock and yacon provide insights into Asteraceae paleo-polyploidization history and plant inulin production.</title>
        <authorList>
            <person name="Fan W."/>
            <person name="Wang S."/>
            <person name="Wang H."/>
            <person name="Wang A."/>
            <person name="Jiang F."/>
            <person name="Liu H."/>
            <person name="Zhao H."/>
            <person name="Xu D."/>
            <person name="Zhang Y."/>
        </authorList>
    </citation>
    <scope>NUCLEOTIDE SEQUENCE [LARGE SCALE GENOMIC DNA]</scope>
    <source>
        <strain evidence="2">cv. Yunnan</strain>
        <tissue evidence="1">Leaves</tissue>
    </source>
</reference>
<gene>
    <name evidence="1" type="ORF">L1987_61192</name>
</gene>
<name>A0ACB9DA67_9ASTR</name>
<protein>
    <submittedName>
        <fullName evidence="1">Uncharacterized protein</fullName>
    </submittedName>
</protein>
<accession>A0ACB9DA67</accession>
<evidence type="ECO:0000313" key="1">
    <source>
        <dbReference type="EMBL" id="KAI3743482.1"/>
    </source>
</evidence>
<evidence type="ECO:0000313" key="2">
    <source>
        <dbReference type="Proteomes" id="UP001056120"/>
    </source>
</evidence>
<organism evidence="1 2">
    <name type="scientific">Smallanthus sonchifolius</name>
    <dbReference type="NCBI Taxonomy" id="185202"/>
    <lineage>
        <taxon>Eukaryota</taxon>
        <taxon>Viridiplantae</taxon>
        <taxon>Streptophyta</taxon>
        <taxon>Embryophyta</taxon>
        <taxon>Tracheophyta</taxon>
        <taxon>Spermatophyta</taxon>
        <taxon>Magnoliopsida</taxon>
        <taxon>eudicotyledons</taxon>
        <taxon>Gunneridae</taxon>
        <taxon>Pentapetalae</taxon>
        <taxon>asterids</taxon>
        <taxon>campanulids</taxon>
        <taxon>Asterales</taxon>
        <taxon>Asteraceae</taxon>
        <taxon>Asteroideae</taxon>
        <taxon>Heliantheae alliance</taxon>
        <taxon>Millerieae</taxon>
        <taxon>Smallanthus</taxon>
    </lineage>
</organism>
<keyword evidence="2" id="KW-1185">Reference proteome</keyword>
<reference evidence="2" key="1">
    <citation type="journal article" date="2022" name="Mol. Ecol. Resour.">
        <title>The genomes of chicory, endive, great burdock and yacon provide insights into Asteraceae palaeo-polyploidization history and plant inulin production.</title>
        <authorList>
            <person name="Fan W."/>
            <person name="Wang S."/>
            <person name="Wang H."/>
            <person name="Wang A."/>
            <person name="Jiang F."/>
            <person name="Liu H."/>
            <person name="Zhao H."/>
            <person name="Xu D."/>
            <person name="Zhang Y."/>
        </authorList>
    </citation>
    <scope>NUCLEOTIDE SEQUENCE [LARGE SCALE GENOMIC DNA]</scope>
    <source>
        <strain evidence="2">cv. Yunnan</strain>
    </source>
</reference>